<dbReference type="AlphaFoldDB" id="A0A8S2HCL7"/>
<dbReference type="EMBL" id="CAJOBA010001976">
    <property type="protein sequence ID" value="CAF3623628.1"/>
    <property type="molecule type" value="Genomic_DNA"/>
</dbReference>
<keyword evidence="4" id="KW-0812">Transmembrane</keyword>
<feature type="coiled-coil region" evidence="2">
    <location>
        <begin position="809"/>
        <end position="843"/>
    </location>
</feature>
<feature type="compositionally biased region" description="Low complexity" evidence="3">
    <location>
        <begin position="208"/>
        <end position="232"/>
    </location>
</feature>
<sequence length="1091" mass="125404">MKHIIDPATGLCEICQRHEINAIKNQPKAPKKAAPNFYRVSADDNDFDDVYHQPPLQSQIPTETRRTTTTTIQQQQHQPSLQTQIPAETRRTNITTIQQQQHQPSLQSQMPTETRRTNITTIQQQQHPPPPVVKVQTIRNPNATETKRTTTIQEHPTDPNQKPTETVQVHTIQHPNAIETITVTETKLPPVRYTETITTETLRSSNNTPPQIQITRPTPPHSSTSKTTTTLYNTSQEPNNYVINVPEQPPSTPFIIEQPLETQTETVVLNPSNLQPKPKTFNIFRRERTREEPIVVTTPPSPPLVIRTPEPTYNDTRIYTQRDETPPQNVIIRVPSAQPSTKRVIIRQPEPVQPTTTYIREPPVVQPPTIIQVQKPRTPPTRIIQVREQTPPTRTIIERPDTSTRTTIIDDRAMVDRRDQVIIDDRRQLVNSNYDEYYYNNRRGRTTNMCGDCGNCDCFGDCFRSCGNCCKMNSFSRRKDVVSYKTRITKDGRRVRYRNADVPGYRCCNCCTGWCARFCPCLSCLEWFCACPCWLWLCCLLPLLLGLLGLSIGLLTQLPSINSNKVQYNDIYVTQSYNAVYAVLGQNAICQPDRNFPGTPLYCDQTTTRLLLTATASSSTVSAMIKDRRILYALGTSALLGVVCAVWYRMRRKGLSSHFVSSDHLVLEIQVPHYCVGGFIGKSGENIKKFQQQFSVRCVFVKDEKNLTEQEQKNNNNTTNKYRTLVIRGHRNNVYEAEVEIRRMIADMLEYKEIELFIPEKSCGYIIGKGGACIREIRETTGARLNFDKKIIDNLENTVYNRLVIYGTNDQITTAKTLIEARLEELKEKQKQKEAKSNSEQKTLETVMNDTSPIHINNDCCFQSLSELKYKQMLFDENEIMVDIYVSSVVNPNSFSVQRISTINQLDELNKRMSDYYHNSTCDEDMINIDELKPGLCVAALFEKHDQKWYRGIVHRIENNTIDVEFVDYGDGDDMEITVLRKLKPEFFDLPIQAVECSLQDIIPSDNTSNNDDTYSEEAIGWFSKQCHVAERTIKLEMLIIRRDHDNIRNRTKYYVCLMDRNQEQSINFGLELVDRKYAALQQPDGWNIKQ</sequence>
<proteinExistence type="predicted"/>
<dbReference type="InterPro" id="IPR036612">
    <property type="entry name" value="KH_dom_type_1_sf"/>
</dbReference>
<feature type="compositionally biased region" description="Polar residues" evidence="3">
    <location>
        <begin position="138"/>
        <end position="164"/>
    </location>
</feature>
<dbReference type="PANTHER" id="PTHR22948:SF29">
    <property type="entry name" value="FI02030P-RELATED"/>
    <property type="match status" value="1"/>
</dbReference>
<dbReference type="PROSITE" id="PS50084">
    <property type="entry name" value="KH_TYPE_1"/>
    <property type="match status" value="2"/>
</dbReference>
<evidence type="ECO:0000259" key="5">
    <source>
        <dbReference type="PROSITE" id="PS50304"/>
    </source>
</evidence>
<dbReference type="SUPFAM" id="SSF63748">
    <property type="entry name" value="Tudor/PWWP/MBT"/>
    <property type="match status" value="1"/>
</dbReference>
<protein>
    <recommendedName>
        <fullName evidence="5">Tudor domain-containing protein</fullName>
    </recommendedName>
</protein>
<organism evidence="7 8">
    <name type="scientific">Didymodactylos carnosus</name>
    <dbReference type="NCBI Taxonomy" id="1234261"/>
    <lineage>
        <taxon>Eukaryota</taxon>
        <taxon>Metazoa</taxon>
        <taxon>Spiralia</taxon>
        <taxon>Gnathifera</taxon>
        <taxon>Rotifera</taxon>
        <taxon>Eurotatoria</taxon>
        <taxon>Bdelloidea</taxon>
        <taxon>Philodinida</taxon>
        <taxon>Philodinidae</taxon>
        <taxon>Didymodactylos</taxon>
    </lineage>
</organism>
<dbReference type="SMART" id="SM00333">
    <property type="entry name" value="TUDOR"/>
    <property type="match status" value="1"/>
</dbReference>
<dbReference type="PROSITE" id="PS50304">
    <property type="entry name" value="TUDOR"/>
    <property type="match status" value="1"/>
</dbReference>
<dbReference type="EMBL" id="CAJNOK010001976">
    <property type="protein sequence ID" value="CAF0838720.1"/>
    <property type="molecule type" value="Genomic_DNA"/>
</dbReference>
<keyword evidence="4" id="KW-1133">Transmembrane helix</keyword>
<name>A0A8S2HCL7_9BILA</name>
<evidence type="ECO:0000256" key="3">
    <source>
        <dbReference type="SAM" id="MobiDB-lite"/>
    </source>
</evidence>
<evidence type="ECO:0000256" key="4">
    <source>
        <dbReference type="SAM" id="Phobius"/>
    </source>
</evidence>
<keyword evidence="4" id="KW-0472">Membrane</keyword>
<dbReference type="Proteomes" id="UP000682733">
    <property type="component" value="Unassembled WGS sequence"/>
</dbReference>
<dbReference type="Pfam" id="PF00013">
    <property type="entry name" value="KH_1"/>
    <property type="match status" value="2"/>
</dbReference>
<dbReference type="Pfam" id="PF00567">
    <property type="entry name" value="TUDOR"/>
    <property type="match status" value="1"/>
</dbReference>
<reference evidence="7" key="1">
    <citation type="submission" date="2021-02" db="EMBL/GenBank/DDBJ databases">
        <authorList>
            <person name="Nowell W R."/>
        </authorList>
    </citation>
    <scope>NUCLEOTIDE SEQUENCE</scope>
</reference>
<evidence type="ECO:0000313" key="6">
    <source>
        <dbReference type="EMBL" id="CAF0838720.1"/>
    </source>
</evidence>
<feature type="transmembrane region" description="Helical" evidence="4">
    <location>
        <begin position="534"/>
        <end position="555"/>
    </location>
</feature>
<feature type="region of interest" description="Disordered" evidence="3">
    <location>
        <begin position="119"/>
        <end position="164"/>
    </location>
</feature>
<feature type="transmembrane region" description="Helical" evidence="4">
    <location>
        <begin position="630"/>
        <end position="648"/>
    </location>
</feature>
<dbReference type="InterPro" id="IPR004088">
    <property type="entry name" value="KH_dom_type_1"/>
</dbReference>
<dbReference type="Proteomes" id="UP000677228">
    <property type="component" value="Unassembled WGS sequence"/>
</dbReference>
<feature type="domain" description="Tudor" evidence="5">
    <location>
        <begin position="930"/>
        <end position="990"/>
    </location>
</feature>
<dbReference type="InterPro" id="IPR050621">
    <property type="entry name" value="Tudor_domain_containing"/>
</dbReference>
<dbReference type="GO" id="GO:0005739">
    <property type="term" value="C:mitochondrion"/>
    <property type="evidence" value="ECO:0007669"/>
    <property type="project" value="UniProtKB-ARBA"/>
</dbReference>
<dbReference type="InterPro" id="IPR002999">
    <property type="entry name" value="Tudor"/>
</dbReference>
<keyword evidence="1" id="KW-0694">RNA-binding</keyword>
<evidence type="ECO:0000256" key="2">
    <source>
        <dbReference type="SAM" id="Coils"/>
    </source>
</evidence>
<dbReference type="Gene3D" id="2.40.50.90">
    <property type="match status" value="1"/>
</dbReference>
<dbReference type="InterPro" id="IPR004087">
    <property type="entry name" value="KH_dom"/>
</dbReference>
<evidence type="ECO:0000256" key="1">
    <source>
        <dbReference type="PROSITE-ProRule" id="PRU00117"/>
    </source>
</evidence>
<evidence type="ECO:0000313" key="8">
    <source>
        <dbReference type="Proteomes" id="UP000682733"/>
    </source>
</evidence>
<gene>
    <name evidence="6" type="ORF">OVA965_LOCUS6530</name>
    <name evidence="7" type="ORF">TMI583_LOCUS6526</name>
</gene>
<dbReference type="PANTHER" id="PTHR22948">
    <property type="entry name" value="TUDOR DOMAIN CONTAINING PROTEIN"/>
    <property type="match status" value="1"/>
</dbReference>
<comment type="caution">
    <text evidence="7">The sequence shown here is derived from an EMBL/GenBank/DDBJ whole genome shotgun (WGS) entry which is preliminary data.</text>
</comment>
<evidence type="ECO:0000313" key="7">
    <source>
        <dbReference type="EMBL" id="CAF3623628.1"/>
    </source>
</evidence>
<dbReference type="Gene3D" id="2.30.30.140">
    <property type="match status" value="1"/>
</dbReference>
<accession>A0A8S2HCL7</accession>
<dbReference type="CDD" id="cd00105">
    <property type="entry name" value="KH-I"/>
    <property type="match status" value="1"/>
</dbReference>
<dbReference type="GO" id="GO:0003723">
    <property type="term" value="F:RNA binding"/>
    <property type="evidence" value="ECO:0007669"/>
    <property type="project" value="UniProtKB-UniRule"/>
</dbReference>
<keyword evidence="2" id="KW-0175">Coiled coil</keyword>
<dbReference type="Gene3D" id="3.30.1370.10">
    <property type="entry name" value="K Homology domain, type 1"/>
    <property type="match status" value="2"/>
</dbReference>
<dbReference type="InterPro" id="IPR035437">
    <property type="entry name" value="SNase_OB-fold_sf"/>
</dbReference>
<dbReference type="SUPFAM" id="SSF54791">
    <property type="entry name" value="Eukaryotic type KH-domain (KH-domain type I)"/>
    <property type="match status" value="2"/>
</dbReference>
<dbReference type="SMART" id="SM00322">
    <property type="entry name" value="KH"/>
    <property type="match status" value="2"/>
</dbReference>
<feature type="region of interest" description="Disordered" evidence="3">
    <location>
        <begin position="202"/>
        <end position="232"/>
    </location>
</feature>